<organism evidence="4 5">
    <name type="scientific">Candidula unifasciata</name>
    <dbReference type="NCBI Taxonomy" id="100452"/>
    <lineage>
        <taxon>Eukaryota</taxon>
        <taxon>Metazoa</taxon>
        <taxon>Spiralia</taxon>
        <taxon>Lophotrochozoa</taxon>
        <taxon>Mollusca</taxon>
        <taxon>Gastropoda</taxon>
        <taxon>Heterobranchia</taxon>
        <taxon>Euthyneura</taxon>
        <taxon>Panpulmonata</taxon>
        <taxon>Eupulmonata</taxon>
        <taxon>Stylommatophora</taxon>
        <taxon>Helicina</taxon>
        <taxon>Helicoidea</taxon>
        <taxon>Geomitridae</taxon>
        <taxon>Candidula</taxon>
    </lineage>
</organism>
<keyword evidence="2" id="KW-0378">Hydrolase</keyword>
<proteinExistence type="inferred from homology"/>
<dbReference type="AlphaFoldDB" id="A0A8S3ZYM0"/>
<dbReference type="PANTHER" id="PTHR46363:SF1">
    <property type="entry name" value="DEOXYRIBONUCLEASE TATDN2-RELATED"/>
    <property type="match status" value="1"/>
</dbReference>
<dbReference type="OrthoDB" id="9980814at2759"/>
<keyword evidence="5" id="KW-1185">Reference proteome</keyword>
<evidence type="ECO:0000313" key="5">
    <source>
        <dbReference type="Proteomes" id="UP000678393"/>
    </source>
</evidence>
<evidence type="ECO:0000256" key="3">
    <source>
        <dbReference type="PIRSR" id="PIRSR005902-1"/>
    </source>
</evidence>
<feature type="binding site" evidence="3">
    <location>
        <position position="180"/>
    </location>
    <ligand>
        <name>a divalent metal cation</name>
        <dbReference type="ChEBI" id="CHEBI:60240"/>
        <label>2</label>
    </ligand>
</feature>
<keyword evidence="3" id="KW-0479">Metal-binding</keyword>
<feature type="binding site" evidence="3">
    <location>
        <position position="205"/>
    </location>
    <ligand>
        <name>a divalent metal cation</name>
        <dbReference type="ChEBI" id="CHEBI:60240"/>
        <label>2</label>
    </ligand>
</feature>
<dbReference type="PIRSF" id="PIRSF005902">
    <property type="entry name" value="DNase_TatD"/>
    <property type="match status" value="1"/>
</dbReference>
<comment type="similarity">
    <text evidence="1">Belongs to the metallo-dependent hydrolases superfamily. TatD-type hydrolase family.</text>
</comment>
<evidence type="ECO:0000313" key="4">
    <source>
        <dbReference type="EMBL" id="CAG5133122.1"/>
    </source>
</evidence>
<feature type="binding site" evidence="3">
    <location>
        <position position="257"/>
    </location>
    <ligand>
        <name>a divalent metal cation</name>
        <dbReference type="ChEBI" id="CHEBI:60240"/>
        <label>1</label>
    </ligand>
</feature>
<gene>
    <name evidence="4" type="ORF">CUNI_LOCUS18680</name>
</gene>
<dbReference type="Gene3D" id="3.20.20.140">
    <property type="entry name" value="Metal-dependent hydrolases"/>
    <property type="match status" value="1"/>
</dbReference>
<dbReference type="Pfam" id="PF01026">
    <property type="entry name" value="TatD_DNase"/>
    <property type="match status" value="1"/>
</dbReference>
<evidence type="ECO:0000256" key="2">
    <source>
        <dbReference type="ARBA" id="ARBA00022801"/>
    </source>
</evidence>
<accession>A0A8S3ZYM0</accession>
<dbReference type="SUPFAM" id="SSF51556">
    <property type="entry name" value="Metallo-dependent hydrolases"/>
    <property type="match status" value="1"/>
</dbReference>
<dbReference type="InterPro" id="IPR032466">
    <property type="entry name" value="Metal_Hydrolase"/>
</dbReference>
<dbReference type="EMBL" id="CAJHNH020005946">
    <property type="protein sequence ID" value="CAG5133122.1"/>
    <property type="molecule type" value="Genomic_DNA"/>
</dbReference>
<dbReference type="PROSITE" id="PS01090">
    <property type="entry name" value="TATD_2"/>
    <property type="match status" value="1"/>
</dbReference>
<dbReference type="InterPro" id="IPR018228">
    <property type="entry name" value="DNase_TatD-rel_CS"/>
</dbReference>
<reference evidence="4" key="1">
    <citation type="submission" date="2021-04" db="EMBL/GenBank/DDBJ databases">
        <authorList>
            <consortium name="Molecular Ecology Group"/>
        </authorList>
    </citation>
    <scope>NUCLEOTIDE SEQUENCE</scope>
</reference>
<comment type="caution">
    <text evidence="4">The sequence shown here is derived from an EMBL/GenBank/DDBJ whole genome shotgun (WGS) entry which is preliminary data.</text>
</comment>
<feature type="binding site" evidence="3">
    <location>
        <position position="42"/>
    </location>
    <ligand>
        <name>a divalent metal cation</name>
        <dbReference type="ChEBI" id="CHEBI:60240"/>
        <label>1</label>
    </ligand>
</feature>
<dbReference type="PROSITE" id="PS01091">
    <property type="entry name" value="TATD_3"/>
    <property type="match status" value="1"/>
</dbReference>
<feature type="binding site" evidence="3">
    <location>
        <position position="44"/>
    </location>
    <ligand>
        <name>a divalent metal cation</name>
        <dbReference type="ChEBI" id="CHEBI:60240"/>
        <label>1</label>
    </ligand>
</feature>
<dbReference type="PROSITE" id="PS01137">
    <property type="entry name" value="TATD_1"/>
    <property type="match status" value="1"/>
</dbReference>
<dbReference type="FunFam" id="3.20.20.140:FF:000027">
    <property type="entry name" value="putative deoxyribonuclease TATDN2"/>
    <property type="match status" value="1"/>
</dbReference>
<protein>
    <submittedName>
        <fullName evidence="4">Uncharacterized protein</fullName>
    </submittedName>
</protein>
<dbReference type="GO" id="GO:0046872">
    <property type="term" value="F:metal ion binding"/>
    <property type="evidence" value="ECO:0007669"/>
    <property type="project" value="UniProtKB-KW"/>
</dbReference>
<feature type="binding site" evidence="3">
    <location>
        <position position="143"/>
    </location>
    <ligand>
        <name>a divalent metal cation</name>
        <dbReference type="ChEBI" id="CHEBI:60240"/>
        <label>1</label>
    </ligand>
</feature>
<sequence length="310" mass="34988">MVSETCFPSPSDVAATKKRVQNWAVSFAARSCNYSCKFIDTHCHIDYLYSRLEVPWETTFSKFREQHSAMFPCNYEGCVAVFCNPNTFNADNPKDHILKTIAMEDGIWLAFGCHPKHAAEFTDAHLGGLRQILKHPKVVALGEIGLDYSGPFSQHSDIQKLVFRQQIQLALELQLPLVIHCRDADDDCLEILTQMVPCNHKIHAHCFTRGIDVAERWLGHFPNLFLGLTPVITYKSAVGAISTAESISLDRLLLETDAPFFVPSVLYKDVRYSYPGFALFTAEKVAQLRHISVDEVLTACRENTKKMYGI</sequence>
<evidence type="ECO:0000256" key="1">
    <source>
        <dbReference type="ARBA" id="ARBA00009275"/>
    </source>
</evidence>
<name>A0A8S3ZYM0_9EUPU</name>
<dbReference type="GO" id="GO:0016788">
    <property type="term" value="F:hydrolase activity, acting on ester bonds"/>
    <property type="evidence" value="ECO:0007669"/>
    <property type="project" value="InterPro"/>
</dbReference>
<dbReference type="InterPro" id="IPR001130">
    <property type="entry name" value="TatD-like"/>
</dbReference>
<dbReference type="PANTHER" id="PTHR46363">
    <property type="entry name" value="DEOXYRIBONUCLEASE TATDN2-RELATED"/>
    <property type="match status" value="1"/>
</dbReference>
<dbReference type="Proteomes" id="UP000678393">
    <property type="component" value="Unassembled WGS sequence"/>
</dbReference>
<dbReference type="CDD" id="cd01310">
    <property type="entry name" value="TatD_DNAse"/>
    <property type="match status" value="1"/>
</dbReference>